<name>W1XK74_9ZZZZ</name>
<dbReference type="AlphaFoldDB" id="W1XK74"/>
<proteinExistence type="predicted"/>
<evidence type="ECO:0000313" key="1">
    <source>
        <dbReference type="EMBL" id="ETJ29229.1"/>
    </source>
</evidence>
<organism evidence="1">
    <name type="scientific">human gut metagenome</name>
    <dbReference type="NCBI Taxonomy" id="408170"/>
    <lineage>
        <taxon>unclassified sequences</taxon>
        <taxon>metagenomes</taxon>
        <taxon>organismal metagenomes</taxon>
    </lineage>
</organism>
<feature type="non-terminal residue" evidence="1">
    <location>
        <position position="1"/>
    </location>
</feature>
<feature type="non-terminal residue" evidence="1">
    <location>
        <position position="71"/>
    </location>
</feature>
<gene>
    <name evidence="1" type="ORF">Q604_UNBC16225G0001</name>
</gene>
<reference evidence="1" key="1">
    <citation type="submission" date="2013-12" db="EMBL/GenBank/DDBJ databases">
        <title>A Varibaculum cambriense genome reconstructed from a premature infant gut community with otherwise low bacterial novelty that shifts toward anaerobic metabolism during the third week of life.</title>
        <authorList>
            <person name="Brown C.T."/>
            <person name="Sharon I."/>
            <person name="Thomas B.C."/>
            <person name="Castelle C.J."/>
            <person name="Morowitz M.J."/>
            <person name="Banfield J.F."/>
        </authorList>
    </citation>
    <scope>NUCLEOTIDE SEQUENCE</scope>
</reference>
<dbReference type="InterPro" id="IPR036249">
    <property type="entry name" value="Thioredoxin-like_sf"/>
</dbReference>
<sequence length="71" mass="8057">KLENKINADKYPVAALLDHNNNYSGVKFHGVPGGHELNSFILAIYNLLCAKVNFFIINNNSWNTHDFKLIL</sequence>
<dbReference type="Gene3D" id="3.40.30.80">
    <property type="match status" value="1"/>
</dbReference>
<accession>W1XK74</accession>
<protein>
    <submittedName>
        <fullName evidence="1">Uncharacterized protein</fullName>
    </submittedName>
</protein>
<dbReference type="EMBL" id="AZMM01016225">
    <property type="protein sequence ID" value="ETJ29229.1"/>
    <property type="molecule type" value="Genomic_DNA"/>
</dbReference>
<comment type="caution">
    <text evidence="1">The sequence shown here is derived from an EMBL/GenBank/DDBJ whole genome shotgun (WGS) entry which is preliminary data.</text>
</comment>
<dbReference type="SUPFAM" id="SSF52833">
    <property type="entry name" value="Thioredoxin-like"/>
    <property type="match status" value="1"/>
</dbReference>